<dbReference type="Gene3D" id="3.40.640.10">
    <property type="entry name" value="Type I PLP-dependent aspartate aminotransferase-like (Major domain)"/>
    <property type="match status" value="1"/>
</dbReference>
<dbReference type="AlphaFoldDB" id="A0A6M0CLE6"/>
<evidence type="ECO:0000259" key="10">
    <source>
        <dbReference type="Pfam" id="PF00266"/>
    </source>
</evidence>
<dbReference type="InterPro" id="IPR015421">
    <property type="entry name" value="PyrdxlP-dep_Trfase_major"/>
</dbReference>
<dbReference type="Proteomes" id="UP000474296">
    <property type="component" value="Unassembled WGS sequence"/>
</dbReference>
<dbReference type="Pfam" id="PF00266">
    <property type="entry name" value="Aminotran_5"/>
    <property type="match status" value="1"/>
</dbReference>
<keyword evidence="3 11" id="KW-0808">Transferase</keyword>
<comment type="similarity">
    <text evidence="2">Belongs to the class-V pyridoxal-phosphate-dependent aminotransferase family. NifS/IscS subfamily.</text>
</comment>
<evidence type="ECO:0000256" key="5">
    <source>
        <dbReference type="ARBA" id="ARBA00022898"/>
    </source>
</evidence>
<gene>
    <name evidence="11" type="ORF">GWK10_16170</name>
</gene>
<dbReference type="GO" id="GO:0046872">
    <property type="term" value="F:metal ion binding"/>
    <property type="evidence" value="ECO:0007669"/>
    <property type="project" value="UniProtKB-KW"/>
</dbReference>
<keyword evidence="4" id="KW-0479">Metal-binding</keyword>
<dbReference type="PANTHER" id="PTHR11601:SF34">
    <property type="entry name" value="CYSTEINE DESULFURASE"/>
    <property type="match status" value="1"/>
</dbReference>
<evidence type="ECO:0000256" key="7">
    <source>
        <dbReference type="ARBA" id="ARBA00023014"/>
    </source>
</evidence>
<evidence type="ECO:0000256" key="8">
    <source>
        <dbReference type="ARBA" id="ARBA00050776"/>
    </source>
</evidence>
<keyword evidence="6" id="KW-0408">Iron</keyword>
<proteinExistence type="inferred from homology"/>
<dbReference type="Gene3D" id="3.90.1150.10">
    <property type="entry name" value="Aspartate Aminotransferase, domain 1"/>
    <property type="match status" value="1"/>
</dbReference>
<name>A0A6M0CLE6_9FLAO</name>
<dbReference type="GO" id="GO:0031071">
    <property type="term" value="F:cysteine desulfurase activity"/>
    <property type="evidence" value="ECO:0007669"/>
    <property type="project" value="UniProtKB-EC"/>
</dbReference>
<keyword evidence="5" id="KW-0663">Pyridoxal phosphate</keyword>
<dbReference type="SUPFAM" id="SSF53383">
    <property type="entry name" value="PLP-dependent transferases"/>
    <property type="match status" value="1"/>
</dbReference>
<sequence length="395" mass="43621">MKSSYSQIYLDYNATTPCSEEVVTAMLPYFSEHYGNASSEHHAYGWLSKDALEEATKDIAKQLGIQPKEVIYTSGATEGINAILKGLFYKSRKERDHIITIKTAHKAMLDVCNFLEKEGASITYLDVDAEGHINLQSLKESITERTLVVAVLYGNNETGVLQPLDSISEICRTSNCPLFVDGTQTLGKIPLDDFFSKVDFACFSAHKLYGPKGVGFNYISEEKQGLLDGLIHGGGQQRGMRGGTYNVPLIVGMAKAVELAIQNLKVEQQRLKQLRDLLELELSEIEAVSINGNNNPRLANTSNISFDFVDGQKLLRSLSRKIAISNGSACNSAAVEPSHVLTAMGVSQSMAMSSVRFSLGRHTTEDHVQKTVKIVKETVEKLRAENILWERREPV</sequence>
<evidence type="ECO:0000256" key="6">
    <source>
        <dbReference type="ARBA" id="ARBA00023004"/>
    </source>
</evidence>
<keyword evidence="9" id="KW-0175">Coiled coil</keyword>
<dbReference type="RefSeq" id="WP_164033442.1">
    <property type="nucleotide sequence ID" value="NZ_JAABOQ010000007.1"/>
</dbReference>
<dbReference type="PANTHER" id="PTHR11601">
    <property type="entry name" value="CYSTEINE DESULFURYLASE FAMILY MEMBER"/>
    <property type="match status" value="1"/>
</dbReference>
<comment type="cofactor">
    <cofactor evidence="1">
        <name>pyridoxal 5'-phosphate</name>
        <dbReference type="ChEBI" id="CHEBI:597326"/>
    </cofactor>
</comment>
<evidence type="ECO:0000256" key="2">
    <source>
        <dbReference type="ARBA" id="ARBA00006490"/>
    </source>
</evidence>
<evidence type="ECO:0000256" key="1">
    <source>
        <dbReference type="ARBA" id="ARBA00001933"/>
    </source>
</evidence>
<organism evidence="11 12">
    <name type="scientific">Spongiivirga citrea</name>
    <dbReference type="NCBI Taxonomy" id="1481457"/>
    <lineage>
        <taxon>Bacteria</taxon>
        <taxon>Pseudomonadati</taxon>
        <taxon>Bacteroidota</taxon>
        <taxon>Flavobacteriia</taxon>
        <taxon>Flavobacteriales</taxon>
        <taxon>Flavobacteriaceae</taxon>
        <taxon>Spongiivirga</taxon>
    </lineage>
</organism>
<dbReference type="InterPro" id="IPR015424">
    <property type="entry name" value="PyrdxlP-dep_Trfase"/>
</dbReference>
<evidence type="ECO:0000256" key="9">
    <source>
        <dbReference type="SAM" id="Coils"/>
    </source>
</evidence>
<keyword evidence="7" id="KW-0411">Iron-sulfur</keyword>
<dbReference type="PIRSF" id="PIRSF005572">
    <property type="entry name" value="NifS"/>
    <property type="match status" value="1"/>
</dbReference>
<keyword evidence="12" id="KW-1185">Reference proteome</keyword>
<feature type="coiled-coil region" evidence="9">
    <location>
        <begin position="254"/>
        <end position="288"/>
    </location>
</feature>
<reference evidence="11 12" key="1">
    <citation type="submission" date="2020-01" db="EMBL/GenBank/DDBJ databases">
        <title>Spongiivirga citrea KCTC 32990T.</title>
        <authorList>
            <person name="Wang G."/>
        </authorList>
    </citation>
    <scope>NUCLEOTIDE SEQUENCE [LARGE SCALE GENOMIC DNA]</scope>
    <source>
        <strain evidence="11 12">KCTC 32990</strain>
    </source>
</reference>
<keyword evidence="11" id="KW-0032">Aminotransferase</keyword>
<dbReference type="GO" id="GO:0051536">
    <property type="term" value="F:iron-sulfur cluster binding"/>
    <property type="evidence" value="ECO:0007669"/>
    <property type="project" value="UniProtKB-KW"/>
</dbReference>
<comment type="caution">
    <text evidence="11">The sequence shown here is derived from an EMBL/GenBank/DDBJ whole genome shotgun (WGS) entry which is preliminary data.</text>
</comment>
<protein>
    <submittedName>
        <fullName evidence="11">Aminotransferase class V-fold PLP-dependent enzyme</fullName>
    </submittedName>
</protein>
<evidence type="ECO:0000256" key="3">
    <source>
        <dbReference type="ARBA" id="ARBA00022679"/>
    </source>
</evidence>
<dbReference type="EMBL" id="JAABOQ010000007">
    <property type="protein sequence ID" value="NER18756.1"/>
    <property type="molecule type" value="Genomic_DNA"/>
</dbReference>
<evidence type="ECO:0000313" key="11">
    <source>
        <dbReference type="EMBL" id="NER18756.1"/>
    </source>
</evidence>
<dbReference type="InterPro" id="IPR016454">
    <property type="entry name" value="Cysteine_dSase"/>
</dbReference>
<evidence type="ECO:0000313" key="12">
    <source>
        <dbReference type="Proteomes" id="UP000474296"/>
    </source>
</evidence>
<evidence type="ECO:0000256" key="4">
    <source>
        <dbReference type="ARBA" id="ARBA00022723"/>
    </source>
</evidence>
<dbReference type="InterPro" id="IPR015422">
    <property type="entry name" value="PyrdxlP-dep_Trfase_small"/>
</dbReference>
<comment type="catalytic activity">
    <reaction evidence="8">
        <text>(sulfur carrier)-H + L-cysteine = (sulfur carrier)-SH + L-alanine</text>
        <dbReference type="Rhea" id="RHEA:43892"/>
        <dbReference type="Rhea" id="RHEA-COMP:14737"/>
        <dbReference type="Rhea" id="RHEA-COMP:14739"/>
        <dbReference type="ChEBI" id="CHEBI:29917"/>
        <dbReference type="ChEBI" id="CHEBI:35235"/>
        <dbReference type="ChEBI" id="CHEBI:57972"/>
        <dbReference type="ChEBI" id="CHEBI:64428"/>
        <dbReference type="EC" id="2.8.1.7"/>
    </reaction>
</comment>
<accession>A0A6M0CLE6</accession>
<feature type="domain" description="Aminotransferase class V" evidence="10">
    <location>
        <begin position="8"/>
        <end position="370"/>
    </location>
</feature>
<dbReference type="GO" id="GO:0008483">
    <property type="term" value="F:transaminase activity"/>
    <property type="evidence" value="ECO:0007669"/>
    <property type="project" value="UniProtKB-KW"/>
</dbReference>
<dbReference type="InterPro" id="IPR000192">
    <property type="entry name" value="Aminotrans_V_dom"/>
</dbReference>